<name>A0ABD2YJV3_9GENT</name>
<dbReference type="Proteomes" id="UP001630127">
    <property type="component" value="Unassembled WGS sequence"/>
</dbReference>
<reference evidence="2 3" key="1">
    <citation type="submission" date="2024-11" db="EMBL/GenBank/DDBJ databases">
        <title>A near-complete genome assembly of Cinchona calisaya.</title>
        <authorList>
            <person name="Lian D.C."/>
            <person name="Zhao X.W."/>
            <person name="Wei L."/>
        </authorList>
    </citation>
    <scope>NUCLEOTIDE SEQUENCE [LARGE SCALE GENOMIC DNA]</scope>
    <source>
        <tissue evidence="2">Nenye</tissue>
    </source>
</reference>
<evidence type="ECO:0000313" key="3">
    <source>
        <dbReference type="Proteomes" id="UP001630127"/>
    </source>
</evidence>
<protein>
    <submittedName>
        <fullName evidence="2">Uncharacterized protein</fullName>
    </submittedName>
</protein>
<evidence type="ECO:0000313" key="2">
    <source>
        <dbReference type="EMBL" id="KAL3507278.1"/>
    </source>
</evidence>
<feature type="region of interest" description="Disordered" evidence="1">
    <location>
        <begin position="113"/>
        <end position="137"/>
    </location>
</feature>
<accession>A0ABD2YJV3</accession>
<proteinExistence type="predicted"/>
<sequence length="137" mass="15767">MTKFLNGRQFLVPEYRLSRSKYPQAVVNFGFPPRDVASAERYTIAMDNILEDFPEVDLDILENPYYNKEVTREVINENDQLFIIPQTTSAMLDTNRVMNLDKFEAMALILGADQEDEAESQEAEQTQTNQEVPTNNP</sequence>
<gene>
    <name evidence="2" type="ORF">ACH5RR_032660</name>
</gene>
<dbReference type="EMBL" id="JBJUIK010000013">
    <property type="protein sequence ID" value="KAL3507278.1"/>
    <property type="molecule type" value="Genomic_DNA"/>
</dbReference>
<dbReference type="AlphaFoldDB" id="A0ABD2YJV3"/>
<organism evidence="2 3">
    <name type="scientific">Cinchona calisaya</name>
    <dbReference type="NCBI Taxonomy" id="153742"/>
    <lineage>
        <taxon>Eukaryota</taxon>
        <taxon>Viridiplantae</taxon>
        <taxon>Streptophyta</taxon>
        <taxon>Embryophyta</taxon>
        <taxon>Tracheophyta</taxon>
        <taxon>Spermatophyta</taxon>
        <taxon>Magnoliopsida</taxon>
        <taxon>eudicotyledons</taxon>
        <taxon>Gunneridae</taxon>
        <taxon>Pentapetalae</taxon>
        <taxon>asterids</taxon>
        <taxon>lamiids</taxon>
        <taxon>Gentianales</taxon>
        <taxon>Rubiaceae</taxon>
        <taxon>Cinchonoideae</taxon>
        <taxon>Cinchoneae</taxon>
        <taxon>Cinchona</taxon>
    </lineage>
</organism>
<feature type="compositionally biased region" description="Acidic residues" evidence="1">
    <location>
        <begin position="113"/>
        <end position="122"/>
    </location>
</feature>
<comment type="caution">
    <text evidence="2">The sequence shown here is derived from an EMBL/GenBank/DDBJ whole genome shotgun (WGS) entry which is preliminary data.</text>
</comment>
<evidence type="ECO:0000256" key="1">
    <source>
        <dbReference type="SAM" id="MobiDB-lite"/>
    </source>
</evidence>
<keyword evidence="3" id="KW-1185">Reference proteome</keyword>